<feature type="chain" id="PRO_5038778546" description="WAP domain-containing protein" evidence="1">
    <location>
        <begin position="20"/>
        <end position="95"/>
    </location>
</feature>
<evidence type="ECO:0000313" key="3">
    <source>
        <dbReference type="EMBL" id="KAH3795537.1"/>
    </source>
</evidence>
<dbReference type="SUPFAM" id="SSF57256">
    <property type="entry name" value="Elafin-like"/>
    <property type="match status" value="1"/>
</dbReference>
<dbReference type="EMBL" id="JAIWYP010000007">
    <property type="protein sequence ID" value="KAH3795537.1"/>
    <property type="molecule type" value="Genomic_DNA"/>
</dbReference>
<dbReference type="GO" id="GO:0030414">
    <property type="term" value="F:peptidase inhibitor activity"/>
    <property type="evidence" value="ECO:0007669"/>
    <property type="project" value="InterPro"/>
</dbReference>
<dbReference type="Pfam" id="PF00095">
    <property type="entry name" value="WAP"/>
    <property type="match status" value="1"/>
</dbReference>
<evidence type="ECO:0000259" key="2">
    <source>
        <dbReference type="PROSITE" id="PS51390"/>
    </source>
</evidence>
<dbReference type="AlphaFoldDB" id="A0A9D4FC35"/>
<sequence length="95" mass="10882">MHLLLRLCLVCSLILVCFAQKPGKCPTVGISPATCAWECKSDNECPYREICCPTYNCRGVCVAPTRMCLKCHLQNDRLLYIYWSKTHMCVIKCLY</sequence>
<accession>A0A9D4FC35</accession>
<dbReference type="PRINTS" id="PR00003">
    <property type="entry name" value="4DISULPHCORE"/>
</dbReference>
<gene>
    <name evidence="3" type="ORF">DPMN_149091</name>
</gene>
<reference evidence="3" key="1">
    <citation type="journal article" date="2019" name="bioRxiv">
        <title>The Genome of the Zebra Mussel, Dreissena polymorpha: A Resource for Invasive Species Research.</title>
        <authorList>
            <person name="McCartney M.A."/>
            <person name="Auch B."/>
            <person name="Kono T."/>
            <person name="Mallez S."/>
            <person name="Zhang Y."/>
            <person name="Obille A."/>
            <person name="Becker A."/>
            <person name="Abrahante J.E."/>
            <person name="Garbe J."/>
            <person name="Badalamenti J.P."/>
            <person name="Herman A."/>
            <person name="Mangelson H."/>
            <person name="Liachko I."/>
            <person name="Sullivan S."/>
            <person name="Sone E.D."/>
            <person name="Koren S."/>
            <person name="Silverstein K.A.T."/>
            <person name="Beckman K.B."/>
            <person name="Gohl D.M."/>
        </authorList>
    </citation>
    <scope>NUCLEOTIDE SEQUENCE</scope>
    <source>
        <strain evidence="3">Duluth1</strain>
        <tissue evidence="3">Whole animal</tissue>
    </source>
</reference>
<dbReference type="InterPro" id="IPR008197">
    <property type="entry name" value="WAP_dom"/>
</dbReference>
<evidence type="ECO:0000313" key="4">
    <source>
        <dbReference type="Proteomes" id="UP000828390"/>
    </source>
</evidence>
<feature type="signal peptide" evidence="1">
    <location>
        <begin position="1"/>
        <end position="19"/>
    </location>
</feature>
<evidence type="ECO:0000256" key="1">
    <source>
        <dbReference type="SAM" id="SignalP"/>
    </source>
</evidence>
<comment type="caution">
    <text evidence="3">The sequence shown here is derived from an EMBL/GenBank/DDBJ whole genome shotgun (WGS) entry which is preliminary data.</text>
</comment>
<feature type="domain" description="WAP" evidence="2">
    <location>
        <begin position="18"/>
        <end position="65"/>
    </location>
</feature>
<reference evidence="3" key="2">
    <citation type="submission" date="2020-11" db="EMBL/GenBank/DDBJ databases">
        <authorList>
            <person name="McCartney M.A."/>
            <person name="Auch B."/>
            <person name="Kono T."/>
            <person name="Mallez S."/>
            <person name="Becker A."/>
            <person name="Gohl D.M."/>
            <person name="Silverstein K.A.T."/>
            <person name="Koren S."/>
            <person name="Bechman K.B."/>
            <person name="Herman A."/>
            <person name="Abrahante J.E."/>
            <person name="Garbe J."/>
        </authorList>
    </citation>
    <scope>NUCLEOTIDE SEQUENCE</scope>
    <source>
        <strain evidence="3">Duluth1</strain>
        <tissue evidence="3">Whole animal</tissue>
    </source>
</reference>
<proteinExistence type="predicted"/>
<dbReference type="GO" id="GO:0005576">
    <property type="term" value="C:extracellular region"/>
    <property type="evidence" value="ECO:0007669"/>
    <property type="project" value="InterPro"/>
</dbReference>
<dbReference type="Proteomes" id="UP000828390">
    <property type="component" value="Unassembled WGS sequence"/>
</dbReference>
<protein>
    <recommendedName>
        <fullName evidence="2">WAP domain-containing protein</fullName>
    </recommendedName>
</protein>
<keyword evidence="1" id="KW-0732">Signal</keyword>
<dbReference type="Gene3D" id="4.10.75.10">
    <property type="entry name" value="Elafin-like"/>
    <property type="match status" value="1"/>
</dbReference>
<dbReference type="InterPro" id="IPR036645">
    <property type="entry name" value="Elafin-like_sf"/>
</dbReference>
<dbReference type="PROSITE" id="PS51390">
    <property type="entry name" value="WAP"/>
    <property type="match status" value="1"/>
</dbReference>
<organism evidence="3 4">
    <name type="scientific">Dreissena polymorpha</name>
    <name type="common">Zebra mussel</name>
    <name type="synonym">Mytilus polymorpha</name>
    <dbReference type="NCBI Taxonomy" id="45954"/>
    <lineage>
        <taxon>Eukaryota</taxon>
        <taxon>Metazoa</taxon>
        <taxon>Spiralia</taxon>
        <taxon>Lophotrochozoa</taxon>
        <taxon>Mollusca</taxon>
        <taxon>Bivalvia</taxon>
        <taxon>Autobranchia</taxon>
        <taxon>Heteroconchia</taxon>
        <taxon>Euheterodonta</taxon>
        <taxon>Imparidentia</taxon>
        <taxon>Neoheterodontei</taxon>
        <taxon>Myida</taxon>
        <taxon>Dreissenoidea</taxon>
        <taxon>Dreissenidae</taxon>
        <taxon>Dreissena</taxon>
    </lineage>
</organism>
<name>A0A9D4FC35_DREPO</name>
<keyword evidence="4" id="KW-1185">Reference proteome</keyword>